<dbReference type="EMBL" id="FQUS01000013">
    <property type="protein sequence ID" value="SHF81658.1"/>
    <property type="molecule type" value="Genomic_DNA"/>
</dbReference>
<accession>A0A1M5EQU9</accession>
<dbReference type="Proteomes" id="UP000184041">
    <property type="component" value="Unassembled WGS sequence"/>
</dbReference>
<dbReference type="AlphaFoldDB" id="A0A1M5EQU9"/>
<gene>
    <name evidence="1" type="ORF">SAMN05443144_113138</name>
</gene>
<protein>
    <submittedName>
        <fullName evidence="1">Uncharacterized protein</fullName>
    </submittedName>
</protein>
<sequence>MNNENPKTVSPQPILNCQKAGLLQEMNLNEYLEVEDACSSIHCQLRMSFIQKILEKNPFASVGRGQADVFIRRKEEPAIHRKSNLSGRCNDVEV</sequence>
<proteinExistence type="predicted"/>
<evidence type="ECO:0000313" key="1">
    <source>
        <dbReference type="EMBL" id="SHF81658.1"/>
    </source>
</evidence>
<keyword evidence="2" id="KW-1185">Reference proteome</keyword>
<dbReference type="RefSeq" id="WP_073065033.1">
    <property type="nucleotide sequence ID" value="NZ_FQUS01000013.1"/>
</dbReference>
<reference evidence="1 2" key="1">
    <citation type="submission" date="2016-11" db="EMBL/GenBank/DDBJ databases">
        <authorList>
            <person name="Jaros S."/>
            <person name="Januszkiewicz K."/>
            <person name="Wedrychowicz H."/>
        </authorList>
    </citation>
    <scope>NUCLEOTIDE SEQUENCE [LARGE SCALE GENOMIC DNA]</scope>
    <source>
        <strain evidence="1 2">DSM 21986</strain>
    </source>
</reference>
<organism evidence="1 2">
    <name type="scientific">Fodinibius roseus</name>
    <dbReference type="NCBI Taxonomy" id="1194090"/>
    <lineage>
        <taxon>Bacteria</taxon>
        <taxon>Pseudomonadati</taxon>
        <taxon>Balneolota</taxon>
        <taxon>Balneolia</taxon>
        <taxon>Balneolales</taxon>
        <taxon>Balneolaceae</taxon>
        <taxon>Fodinibius</taxon>
    </lineage>
</organism>
<dbReference type="STRING" id="1194090.SAMN05443144_113138"/>
<name>A0A1M5EQU9_9BACT</name>
<evidence type="ECO:0000313" key="2">
    <source>
        <dbReference type="Proteomes" id="UP000184041"/>
    </source>
</evidence>